<sequence length="336" mass="39495">MTKELFEKLIQKYETSTLDFKKIEYDFSKNAIESKKAEFIKDIISFSNTIRKSTSYIIIGVEENNGSILLHGVTQLTDDSILQQKIKGCAFPIPYFSYYPFIYENKIFGIIEFPIKKYSRPITPTIKLKGLNPGSVYFRRNSSNDEANSHEVIEINNWLHSIANNDFHIDIIEKYLLDTVDDSTLLSKIIIELLNISKKYDLLELHSFCEREIKGLNKGENYTEEEIYTLLKYRTNKVVVSHNQINLEYASFYNSSQILQIIQSEHNAWEQDLLLQYSVLKIENHLKSFPIDNNSLLQITITIDNKPAYVYFDKHTLFEYYYNIREELKNILLRLL</sequence>
<reference evidence="2 3" key="1">
    <citation type="submission" date="2016-07" db="EMBL/GenBank/DDBJ databases">
        <title>Revisiting the Taxonomy of the Elizabethkingia Genus based on Whole-Genome Sequencing, Optical Mapping, and MALDI-TOF.</title>
        <authorList>
            <person name="Nicholson A.C."/>
        </authorList>
    </citation>
    <scope>NUCLEOTIDE SEQUENCE [LARGE SCALE GENOMIC DNA]</scope>
    <source>
        <strain evidence="2 3">C1558</strain>
    </source>
</reference>
<evidence type="ECO:0000313" key="3">
    <source>
        <dbReference type="Proteomes" id="UP000190016"/>
    </source>
</evidence>
<dbReference type="RefSeq" id="WP_078779785.1">
    <property type="nucleotide sequence ID" value="NZ_MBDS01000020.1"/>
</dbReference>
<evidence type="ECO:0000313" key="2">
    <source>
        <dbReference type="EMBL" id="OPB84426.1"/>
    </source>
</evidence>
<protein>
    <recommendedName>
        <fullName evidence="1">Schlafen AlbA-2 domain-containing protein</fullName>
    </recommendedName>
</protein>
<dbReference type="InterPro" id="IPR007421">
    <property type="entry name" value="Schlafen_AlbA_2_dom"/>
</dbReference>
<accession>A0ABX3N315</accession>
<dbReference type="Gene3D" id="3.30.950.30">
    <property type="entry name" value="Schlafen, AAA domain"/>
    <property type="match status" value="1"/>
</dbReference>
<dbReference type="InterPro" id="IPR038461">
    <property type="entry name" value="Schlafen_AlbA_2_dom_sf"/>
</dbReference>
<keyword evidence="3" id="KW-1185">Reference proteome</keyword>
<organism evidence="2 3">
    <name type="scientific">Elizabethkingia ursingii</name>
    <dbReference type="NCBI Taxonomy" id="1756150"/>
    <lineage>
        <taxon>Bacteria</taxon>
        <taxon>Pseudomonadati</taxon>
        <taxon>Bacteroidota</taxon>
        <taxon>Flavobacteriia</taxon>
        <taxon>Flavobacteriales</taxon>
        <taxon>Weeksellaceae</taxon>
        <taxon>Elizabethkingia</taxon>
    </lineage>
</organism>
<feature type="domain" description="Schlafen AlbA-2" evidence="1">
    <location>
        <begin position="14"/>
        <end position="147"/>
    </location>
</feature>
<proteinExistence type="predicted"/>
<comment type="caution">
    <text evidence="2">The sequence shown here is derived from an EMBL/GenBank/DDBJ whole genome shotgun (WGS) entry which is preliminary data.</text>
</comment>
<dbReference type="EMBL" id="MBDS01000020">
    <property type="protein sequence ID" value="OPB84426.1"/>
    <property type="molecule type" value="Genomic_DNA"/>
</dbReference>
<evidence type="ECO:0000259" key="1">
    <source>
        <dbReference type="Pfam" id="PF04326"/>
    </source>
</evidence>
<name>A0ABX3N315_9FLAO</name>
<gene>
    <name evidence="2" type="ORF">BB021_16930</name>
</gene>
<dbReference type="Pfam" id="PF04326">
    <property type="entry name" value="SLFN_AlbA_2"/>
    <property type="match status" value="1"/>
</dbReference>
<dbReference type="Proteomes" id="UP000190016">
    <property type="component" value="Unassembled WGS sequence"/>
</dbReference>